<comment type="caution">
    <text evidence="1">The sequence shown here is derived from an EMBL/GenBank/DDBJ whole genome shotgun (WGS) entry which is preliminary data.</text>
</comment>
<gene>
    <name evidence="1" type="ORF">AMECASPLE_037651</name>
</gene>
<accession>A0ABV0ZT69</accession>
<sequence>MSTPRAQTIHLAAPFVLHCREERLFQCSADTLMNLVSIHSEHQVVKGGRITWPEAGSYGQDSLIDAVSRSVDPILRFHITLHKVEELMVELLISHCLGPGVPVYTVKASLHQDAV</sequence>
<evidence type="ECO:0000313" key="2">
    <source>
        <dbReference type="Proteomes" id="UP001469553"/>
    </source>
</evidence>
<dbReference type="Proteomes" id="UP001469553">
    <property type="component" value="Unassembled WGS sequence"/>
</dbReference>
<protein>
    <submittedName>
        <fullName evidence="1">Uncharacterized protein</fullName>
    </submittedName>
</protein>
<organism evidence="1 2">
    <name type="scientific">Ameca splendens</name>
    <dbReference type="NCBI Taxonomy" id="208324"/>
    <lineage>
        <taxon>Eukaryota</taxon>
        <taxon>Metazoa</taxon>
        <taxon>Chordata</taxon>
        <taxon>Craniata</taxon>
        <taxon>Vertebrata</taxon>
        <taxon>Euteleostomi</taxon>
        <taxon>Actinopterygii</taxon>
        <taxon>Neopterygii</taxon>
        <taxon>Teleostei</taxon>
        <taxon>Neoteleostei</taxon>
        <taxon>Acanthomorphata</taxon>
        <taxon>Ovalentaria</taxon>
        <taxon>Atherinomorphae</taxon>
        <taxon>Cyprinodontiformes</taxon>
        <taxon>Goodeidae</taxon>
        <taxon>Ameca</taxon>
    </lineage>
</organism>
<name>A0ABV0ZT69_9TELE</name>
<dbReference type="EMBL" id="JAHRIP010072312">
    <property type="protein sequence ID" value="MEQ2309340.1"/>
    <property type="molecule type" value="Genomic_DNA"/>
</dbReference>
<keyword evidence="2" id="KW-1185">Reference proteome</keyword>
<reference evidence="1 2" key="1">
    <citation type="submission" date="2021-06" db="EMBL/GenBank/DDBJ databases">
        <authorList>
            <person name="Palmer J.M."/>
        </authorList>
    </citation>
    <scope>NUCLEOTIDE SEQUENCE [LARGE SCALE GENOMIC DNA]</scope>
    <source>
        <strain evidence="1 2">AS_MEX2019</strain>
        <tissue evidence="1">Muscle</tissue>
    </source>
</reference>
<evidence type="ECO:0000313" key="1">
    <source>
        <dbReference type="EMBL" id="MEQ2309340.1"/>
    </source>
</evidence>
<proteinExistence type="predicted"/>